<dbReference type="Pfam" id="PF02126">
    <property type="entry name" value="PTE"/>
    <property type="match status" value="1"/>
</dbReference>
<protein>
    <submittedName>
        <fullName evidence="4">Phosphotriesterase</fullName>
    </submittedName>
</protein>
<organism evidence="4 5">
    <name type="scientific">Streptomyces violaceus</name>
    <name type="common">Streptomyces venezuelae</name>
    <dbReference type="NCBI Taxonomy" id="1936"/>
    <lineage>
        <taxon>Bacteria</taxon>
        <taxon>Bacillati</taxon>
        <taxon>Actinomycetota</taxon>
        <taxon>Actinomycetes</taxon>
        <taxon>Kitasatosporales</taxon>
        <taxon>Streptomycetaceae</taxon>
        <taxon>Streptomyces</taxon>
    </lineage>
</organism>
<accession>A0ABY9UL06</accession>
<name>A0ABY9UL06_STRVL</name>
<dbReference type="Proteomes" id="UP001249394">
    <property type="component" value="Chromosome"/>
</dbReference>
<keyword evidence="1" id="KW-0479">Metal-binding</keyword>
<gene>
    <name evidence="4" type="ORF">RI060_38770</name>
</gene>
<proteinExistence type="inferred from homology"/>
<evidence type="ECO:0000256" key="3">
    <source>
        <dbReference type="PROSITE-ProRule" id="PRU00679"/>
    </source>
</evidence>
<evidence type="ECO:0000313" key="5">
    <source>
        <dbReference type="Proteomes" id="UP001249394"/>
    </source>
</evidence>
<dbReference type="PROSITE" id="PS51347">
    <property type="entry name" value="PHOSPHOTRIESTERASE_2"/>
    <property type="match status" value="1"/>
</dbReference>
<sequence>MSAIRTVLGDVPPGDLGVCDAHDHLFFGSPRLPGQELRSVAAARAELAAFRGQGGGAVVQWTPYGLGRRAADLPPLSRETGVHVVAATGLHQAVHYDDDTLAGLRGRLADVFVSELTEGIGASGVRAGLVKVAGGFHALDAHARWTMAAAAEAHHATGAAIAVHLELGTGALDVLDLLCGELGVPPHRVVLGHLNRSPDLVVHRQAAESGCYLAFDGPSHAHHATDWRMPDAVQALADAGFGDRVLLGADTTTAAARSVGGGPGMPYLLRRVRPRLVHAVGEDLVGRILMENPGRAFAVKWR</sequence>
<dbReference type="PANTHER" id="PTHR10819">
    <property type="entry name" value="PHOSPHOTRIESTERASE-RELATED"/>
    <property type="match status" value="1"/>
</dbReference>
<keyword evidence="2" id="KW-0378">Hydrolase</keyword>
<feature type="modified residue" description="N6-carboxylysine" evidence="3">
    <location>
        <position position="131"/>
    </location>
</feature>
<dbReference type="Gene3D" id="3.20.20.140">
    <property type="entry name" value="Metal-dependent hydrolases"/>
    <property type="match status" value="1"/>
</dbReference>
<dbReference type="InterPro" id="IPR001559">
    <property type="entry name" value="Phosphotriesterase"/>
</dbReference>
<dbReference type="InterPro" id="IPR032466">
    <property type="entry name" value="Metal_Hydrolase"/>
</dbReference>
<dbReference type="PANTHER" id="PTHR10819:SF3">
    <property type="entry name" value="PHOSPHOTRIESTERASE-RELATED PROTEIN"/>
    <property type="match status" value="1"/>
</dbReference>
<dbReference type="SUPFAM" id="SSF51556">
    <property type="entry name" value="Metallo-dependent hydrolases"/>
    <property type="match status" value="1"/>
</dbReference>
<evidence type="ECO:0000256" key="1">
    <source>
        <dbReference type="ARBA" id="ARBA00022723"/>
    </source>
</evidence>
<evidence type="ECO:0000313" key="4">
    <source>
        <dbReference type="EMBL" id="WND22932.1"/>
    </source>
</evidence>
<dbReference type="PIRSF" id="PIRSF016839">
    <property type="entry name" value="PhP"/>
    <property type="match status" value="1"/>
</dbReference>
<reference evidence="4 5" key="1">
    <citation type="submission" date="2023-09" db="EMBL/GenBank/DDBJ databases">
        <title>The genome sequence of Streptomyces anthocyanicus.</title>
        <authorList>
            <person name="Mo P."/>
        </authorList>
    </citation>
    <scope>NUCLEOTIDE SEQUENCE [LARGE SCALE GENOMIC DNA]</scope>
    <source>
        <strain evidence="4 5">JCM 4387</strain>
    </source>
</reference>
<dbReference type="EMBL" id="CP134213">
    <property type="protein sequence ID" value="WND22932.1"/>
    <property type="molecule type" value="Genomic_DNA"/>
</dbReference>
<keyword evidence="5" id="KW-1185">Reference proteome</keyword>
<evidence type="ECO:0000256" key="2">
    <source>
        <dbReference type="ARBA" id="ARBA00022801"/>
    </source>
</evidence>
<comment type="similarity">
    <text evidence="3">Belongs to the metallo-dependent hydrolases superfamily. Phosphotriesterase family.</text>
</comment>